<evidence type="ECO:0000256" key="7">
    <source>
        <dbReference type="ARBA" id="ARBA00032948"/>
    </source>
</evidence>
<name>A0ABD1E967_HYPHA</name>
<comment type="subunit">
    <text evidence="2">Homodimer. Interacts with PKM.</text>
</comment>
<sequence length="357" mass="40656">MNYQVCPILKDPEKYNPDLEDLINNERSRIYWLGALEQMIAKFVDKAETLNPDNPKAKEKAKLCQQAFLKLTEELKRNPRIGIGTNTLSIRALLDFNEENLRAHFPDAWRTQKERETRQALQQLTHRLKEIDAINNFHEKWLQLIKGVLAGNVFDWGSSSVVNLLEKSTDFDLTQAMETVQDRPWFIDDADLWIRRLKAGAFKSIVVFVDNAGVDFVLGILPFIRELLSLGARIVLTANTCPSLNDVTYKDLNVYLCSAAQQCNILTDAINKGKLLTVENGQKGPCLDLKRLPSELCDVMLECDLVVIEGMGRAVHTNLHTEFVVDSLKMAVLKNEWLANQLGAHQFEVVFKYEPKV</sequence>
<reference evidence="10 11" key="1">
    <citation type="submission" date="2024-05" db="EMBL/GenBank/DDBJ databases">
        <title>Genetic variation in Jamaican populations of the coffee berry borer (Hypothenemus hampei).</title>
        <authorList>
            <person name="Errbii M."/>
            <person name="Myrie A."/>
        </authorList>
    </citation>
    <scope>NUCLEOTIDE SEQUENCE [LARGE SCALE GENOMIC DNA]</scope>
    <source>
        <strain evidence="10">JA-Hopewell-2020-01-JO</strain>
        <tissue evidence="10">Whole body</tissue>
    </source>
</reference>
<accession>A0ABD1E967</accession>
<feature type="domain" description="Damage-control phosphatase ARMT1-like metal-binding" evidence="9">
    <location>
        <begin position="37"/>
        <end position="348"/>
    </location>
</feature>
<gene>
    <name evidence="10" type="ORF">ABEB36_011763</name>
</gene>
<dbReference type="PANTHER" id="PTHR12280:SF35">
    <property type="entry name" value="4'-PHOSPHOPANTETHEINE PHOSPHATASE"/>
    <property type="match status" value="1"/>
</dbReference>
<evidence type="ECO:0000256" key="5">
    <source>
        <dbReference type="ARBA" id="ARBA00023074"/>
    </source>
</evidence>
<evidence type="ECO:0000256" key="6">
    <source>
        <dbReference type="ARBA" id="ARBA00029347"/>
    </source>
</evidence>
<evidence type="ECO:0000256" key="4">
    <source>
        <dbReference type="ARBA" id="ARBA00022596"/>
    </source>
</evidence>
<dbReference type="AlphaFoldDB" id="A0ABD1E967"/>
<comment type="catalytic activity">
    <reaction evidence="6">
        <text>(R)-4'-phospho-S-sulfopantetheine + H2O = (R)-S-sulfopantetheine + phosphate</text>
        <dbReference type="Rhea" id="RHEA:68340"/>
        <dbReference type="ChEBI" id="CHEBI:15377"/>
        <dbReference type="ChEBI" id="CHEBI:43474"/>
        <dbReference type="ChEBI" id="CHEBI:177302"/>
        <dbReference type="ChEBI" id="CHEBI:177303"/>
    </reaction>
    <physiologicalReaction direction="left-to-right" evidence="6">
        <dbReference type="Rhea" id="RHEA:68341"/>
    </physiologicalReaction>
</comment>
<evidence type="ECO:0000256" key="8">
    <source>
        <dbReference type="ARBA" id="ARBA00046055"/>
    </source>
</evidence>
<comment type="cofactor">
    <cofactor evidence="1">
        <name>Ni(2+)</name>
        <dbReference type="ChEBI" id="CHEBI:49786"/>
    </cofactor>
</comment>
<evidence type="ECO:0000256" key="1">
    <source>
        <dbReference type="ARBA" id="ARBA00001967"/>
    </source>
</evidence>
<comment type="function">
    <text evidence="8">Phosphatase which shows a preference for 4'-phosphopantetheine and its oxidatively damaged forms (sulfonate or S-sulfonate), providing strong indirect evidence that the phosphatase activity pre-empts damage in the coenzyme A (CoA) pathway. Hydrolyzing excess 4'-phosphopantetheine could constitute a directed overflow mechanism to prevent its oxidation to the S-sulfonate, sulfonate, or other forms. Hydrolyzing 4'-phosphopantetheine sulfonate or S-sulfonate would forestall their conversion to inactive forms of CoA and acyl carrier protein. May play a role in the physiological regulation of CoA intracellular levels.</text>
</comment>
<dbReference type="SUPFAM" id="SSF111321">
    <property type="entry name" value="AF1104-like"/>
    <property type="match status" value="1"/>
</dbReference>
<organism evidence="10 11">
    <name type="scientific">Hypothenemus hampei</name>
    <name type="common">Coffee berry borer</name>
    <dbReference type="NCBI Taxonomy" id="57062"/>
    <lineage>
        <taxon>Eukaryota</taxon>
        <taxon>Metazoa</taxon>
        <taxon>Ecdysozoa</taxon>
        <taxon>Arthropoda</taxon>
        <taxon>Hexapoda</taxon>
        <taxon>Insecta</taxon>
        <taxon>Pterygota</taxon>
        <taxon>Neoptera</taxon>
        <taxon>Endopterygota</taxon>
        <taxon>Coleoptera</taxon>
        <taxon>Polyphaga</taxon>
        <taxon>Cucujiformia</taxon>
        <taxon>Curculionidae</taxon>
        <taxon>Scolytinae</taxon>
        <taxon>Hypothenemus</taxon>
    </lineage>
</organism>
<proteinExistence type="predicted"/>
<dbReference type="EMBL" id="JBDJPC010000009">
    <property type="protein sequence ID" value="KAL1491120.1"/>
    <property type="molecule type" value="Genomic_DNA"/>
</dbReference>
<evidence type="ECO:0000259" key="9">
    <source>
        <dbReference type="Pfam" id="PF01937"/>
    </source>
</evidence>
<protein>
    <recommendedName>
        <fullName evidence="3">4'-phosphopantetheine phosphatase</fullName>
    </recommendedName>
    <alternativeName>
        <fullName evidence="7">Inactive pantothenic acid kinase 4</fullName>
    </alternativeName>
</protein>
<keyword evidence="11" id="KW-1185">Reference proteome</keyword>
<evidence type="ECO:0000313" key="11">
    <source>
        <dbReference type="Proteomes" id="UP001566132"/>
    </source>
</evidence>
<dbReference type="Proteomes" id="UP001566132">
    <property type="component" value="Unassembled WGS sequence"/>
</dbReference>
<evidence type="ECO:0000313" key="10">
    <source>
        <dbReference type="EMBL" id="KAL1491120.1"/>
    </source>
</evidence>
<dbReference type="InterPro" id="IPR004567">
    <property type="entry name" value="Type_II_PanK"/>
</dbReference>
<dbReference type="Gene3D" id="3.40.50.10880">
    <property type="entry name" value="Uncharacterised protein PF01937, DUF89, domain 3"/>
    <property type="match status" value="1"/>
</dbReference>
<comment type="caution">
    <text evidence="10">The sequence shown here is derived from an EMBL/GenBank/DDBJ whole genome shotgun (WGS) entry which is preliminary data.</text>
</comment>
<keyword evidence="4" id="KW-0533">Nickel</keyword>
<dbReference type="Pfam" id="PF01937">
    <property type="entry name" value="ARMT1-like_dom"/>
    <property type="match status" value="1"/>
</dbReference>
<evidence type="ECO:0000256" key="2">
    <source>
        <dbReference type="ARBA" id="ARBA00011388"/>
    </source>
</evidence>
<keyword evidence="5" id="KW-0944">Nitration</keyword>
<evidence type="ECO:0000256" key="3">
    <source>
        <dbReference type="ARBA" id="ARBA00019490"/>
    </source>
</evidence>
<dbReference type="InterPro" id="IPR002791">
    <property type="entry name" value="ARMT1-like_metal-bd"/>
</dbReference>
<dbReference type="PANTHER" id="PTHR12280">
    <property type="entry name" value="PANTOTHENATE KINASE"/>
    <property type="match status" value="1"/>
</dbReference>
<dbReference type="InterPro" id="IPR036075">
    <property type="entry name" value="ARMT-1-like_metal-bd_sf"/>
</dbReference>